<evidence type="ECO:0000256" key="1">
    <source>
        <dbReference type="ARBA" id="ARBA00007174"/>
    </source>
</evidence>
<sequence length="151" mass="17303">MKDRIPIFSVAKNRVEMVERIELSDDEWREILDPEAFRVARKAGTEPPFTGKYHDLHDDGIYRCICCGTDLFDSETKFDSGTGWPSFYDVVSEHNIKLREDRSLGMVRCEVLCARCDAHLGHVFDDGPRPTGKRYCMNSAALKFIPRDQIG</sequence>
<dbReference type="InterPro" id="IPR028427">
    <property type="entry name" value="Met_Sox_Rdtase_MsrB"/>
</dbReference>
<dbReference type="Pfam" id="PF01641">
    <property type="entry name" value="SelR"/>
    <property type="match status" value="1"/>
</dbReference>
<feature type="domain" description="MsrB" evidence="7">
    <location>
        <begin position="25"/>
        <end position="147"/>
    </location>
</feature>
<dbReference type="EC" id="1.8.4.12" evidence="6"/>
<evidence type="ECO:0000256" key="3">
    <source>
        <dbReference type="ARBA" id="ARBA00022833"/>
    </source>
</evidence>
<dbReference type="GO" id="GO:0008270">
    <property type="term" value="F:zinc ion binding"/>
    <property type="evidence" value="ECO:0007669"/>
    <property type="project" value="UniProtKB-UniRule"/>
</dbReference>
<reference evidence="8 9" key="1">
    <citation type="submission" date="2018-07" db="EMBL/GenBank/DDBJ databases">
        <title>Genomic Encyclopedia of Type Strains, Phase IV (KMG-IV): sequencing the most valuable type-strain genomes for metagenomic binning, comparative biology and taxonomic classification.</title>
        <authorList>
            <person name="Goeker M."/>
        </authorList>
    </citation>
    <scope>NUCLEOTIDE SEQUENCE [LARGE SCALE GENOMIC DNA]</scope>
    <source>
        <strain evidence="8 9">DSM 7466</strain>
    </source>
</reference>
<feature type="active site" description="Nucleophile" evidence="6">
    <location>
        <position position="136"/>
    </location>
</feature>
<dbReference type="InterPro" id="IPR002579">
    <property type="entry name" value="Met_Sox_Rdtase_MsrB_dom"/>
</dbReference>
<dbReference type="SMR" id="A0A371NDQ2"/>
<dbReference type="PANTHER" id="PTHR10173:SF52">
    <property type="entry name" value="METHIONINE-R-SULFOXIDE REDUCTASE B1"/>
    <property type="match status" value="1"/>
</dbReference>
<dbReference type="GO" id="GO:0030091">
    <property type="term" value="P:protein repair"/>
    <property type="evidence" value="ECO:0007669"/>
    <property type="project" value="InterPro"/>
</dbReference>
<feature type="binding site" evidence="6">
    <location>
        <position position="116"/>
    </location>
    <ligand>
        <name>Zn(2+)</name>
        <dbReference type="ChEBI" id="CHEBI:29105"/>
    </ligand>
</feature>
<dbReference type="GO" id="GO:0006979">
    <property type="term" value="P:response to oxidative stress"/>
    <property type="evidence" value="ECO:0007669"/>
    <property type="project" value="InterPro"/>
</dbReference>
<evidence type="ECO:0000256" key="6">
    <source>
        <dbReference type="HAMAP-Rule" id="MF_01400"/>
    </source>
</evidence>
<feature type="binding site" evidence="6">
    <location>
        <position position="67"/>
    </location>
    <ligand>
        <name>Zn(2+)</name>
        <dbReference type="ChEBI" id="CHEBI:29105"/>
    </ligand>
</feature>
<dbReference type="GO" id="GO:0033743">
    <property type="term" value="F:peptide-methionine (R)-S-oxide reductase activity"/>
    <property type="evidence" value="ECO:0007669"/>
    <property type="project" value="UniProtKB-UniRule"/>
</dbReference>
<dbReference type="HAMAP" id="MF_01400">
    <property type="entry name" value="MsrB"/>
    <property type="match status" value="1"/>
</dbReference>
<dbReference type="NCBIfam" id="TIGR00357">
    <property type="entry name" value="peptide-methionine (R)-S-oxide reductase MsrB"/>
    <property type="match status" value="1"/>
</dbReference>
<evidence type="ECO:0000256" key="4">
    <source>
        <dbReference type="ARBA" id="ARBA00023002"/>
    </source>
</evidence>
<dbReference type="SUPFAM" id="SSF51316">
    <property type="entry name" value="Mss4-like"/>
    <property type="match status" value="1"/>
</dbReference>
<comment type="similarity">
    <text evidence="1 6">Belongs to the MsrB Met sulfoxide reductase family.</text>
</comment>
<name>A0A371NDQ2_9EURY</name>
<comment type="cofactor">
    <cofactor evidence="6">
        <name>Zn(2+)</name>
        <dbReference type="ChEBI" id="CHEBI:29105"/>
    </cofactor>
    <text evidence="6">Binds 1 zinc ion per subunit. The zinc ion is important for the structural integrity of the protein.</text>
</comment>
<dbReference type="EMBL" id="QREL01000001">
    <property type="protein sequence ID" value="REE28643.1"/>
    <property type="molecule type" value="Genomic_DNA"/>
</dbReference>
<dbReference type="Proteomes" id="UP000256864">
    <property type="component" value="Unassembled WGS sequence"/>
</dbReference>
<dbReference type="Gene3D" id="2.170.150.20">
    <property type="entry name" value="Peptide methionine sulfoxide reductase"/>
    <property type="match status" value="1"/>
</dbReference>
<dbReference type="GeneID" id="82297170"/>
<dbReference type="FunFam" id="2.170.150.20:FF:000001">
    <property type="entry name" value="Peptide methionine sulfoxide reductase MsrB"/>
    <property type="match status" value="1"/>
</dbReference>
<comment type="catalytic activity">
    <reaction evidence="5 6">
        <text>L-methionyl-[protein] + [thioredoxin]-disulfide + H2O = L-methionyl-(R)-S-oxide-[protein] + [thioredoxin]-dithiol</text>
        <dbReference type="Rhea" id="RHEA:24164"/>
        <dbReference type="Rhea" id="RHEA-COMP:10698"/>
        <dbReference type="Rhea" id="RHEA-COMP:10700"/>
        <dbReference type="Rhea" id="RHEA-COMP:12313"/>
        <dbReference type="Rhea" id="RHEA-COMP:12314"/>
        <dbReference type="ChEBI" id="CHEBI:15377"/>
        <dbReference type="ChEBI" id="CHEBI:16044"/>
        <dbReference type="ChEBI" id="CHEBI:29950"/>
        <dbReference type="ChEBI" id="CHEBI:45764"/>
        <dbReference type="ChEBI" id="CHEBI:50058"/>
        <dbReference type="EC" id="1.8.4.12"/>
    </reaction>
</comment>
<dbReference type="PANTHER" id="PTHR10173">
    <property type="entry name" value="METHIONINE SULFOXIDE REDUCTASE"/>
    <property type="match status" value="1"/>
</dbReference>
<evidence type="ECO:0000313" key="8">
    <source>
        <dbReference type="EMBL" id="REE28643.1"/>
    </source>
</evidence>
<feature type="binding site" evidence="6">
    <location>
        <position position="64"/>
    </location>
    <ligand>
        <name>Zn(2+)</name>
        <dbReference type="ChEBI" id="CHEBI:29105"/>
    </ligand>
</feature>
<dbReference type="InterPro" id="IPR011057">
    <property type="entry name" value="Mss4-like_sf"/>
</dbReference>
<keyword evidence="3 6" id="KW-0862">Zinc</keyword>
<evidence type="ECO:0000259" key="7">
    <source>
        <dbReference type="PROSITE" id="PS51790"/>
    </source>
</evidence>
<protein>
    <recommendedName>
        <fullName evidence="6">Peptide methionine sulfoxide reductase MsrB</fullName>
        <ecNumber evidence="6">1.8.4.12</ecNumber>
    </recommendedName>
    <alternativeName>
        <fullName evidence="6">Peptide-methionine (R)-S-oxide reductase</fullName>
    </alternativeName>
</protein>
<feature type="binding site" evidence="6">
    <location>
        <position position="113"/>
    </location>
    <ligand>
        <name>Zn(2+)</name>
        <dbReference type="ChEBI" id="CHEBI:29105"/>
    </ligand>
</feature>
<comment type="caution">
    <text evidence="8">The sequence shown here is derived from an EMBL/GenBank/DDBJ whole genome shotgun (WGS) entry which is preliminary data.</text>
</comment>
<evidence type="ECO:0000256" key="2">
    <source>
        <dbReference type="ARBA" id="ARBA00022723"/>
    </source>
</evidence>
<proteinExistence type="inferred from homology"/>
<gene>
    <name evidence="6" type="primary">msrB</name>
    <name evidence="8" type="ORF">C7452_0663</name>
</gene>
<keyword evidence="9" id="KW-1185">Reference proteome</keyword>
<keyword evidence="2 6" id="KW-0479">Metal-binding</keyword>
<dbReference type="PROSITE" id="PS51790">
    <property type="entry name" value="MSRB"/>
    <property type="match status" value="1"/>
</dbReference>
<dbReference type="RefSeq" id="WP_010876350.1">
    <property type="nucleotide sequence ID" value="NZ_QREL01000001.1"/>
</dbReference>
<dbReference type="AlphaFoldDB" id="A0A371NDQ2"/>
<organism evidence="8 9">
    <name type="scientific">Methanothermobacter defluvii</name>
    <dbReference type="NCBI Taxonomy" id="49339"/>
    <lineage>
        <taxon>Archaea</taxon>
        <taxon>Methanobacteriati</taxon>
        <taxon>Methanobacteriota</taxon>
        <taxon>Methanomada group</taxon>
        <taxon>Methanobacteria</taxon>
        <taxon>Methanobacteriales</taxon>
        <taxon>Methanobacteriaceae</taxon>
        <taxon>Methanothermobacter</taxon>
    </lineage>
</organism>
<evidence type="ECO:0000256" key="5">
    <source>
        <dbReference type="ARBA" id="ARBA00048488"/>
    </source>
</evidence>
<accession>A0A371NDQ2</accession>
<evidence type="ECO:0000313" key="9">
    <source>
        <dbReference type="Proteomes" id="UP000256864"/>
    </source>
</evidence>
<keyword evidence="4 6" id="KW-0560">Oxidoreductase</keyword>
<dbReference type="GO" id="GO:0005737">
    <property type="term" value="C:cytoplasm"/>
    <property type="evidence" value="ECO:0007669"/>
    <property type="project" value="TreeGrafter"/>
</dbReference>